<evidence type="ECO:0000259" key="4">
    <source>
        <dbReference type="PROSITE" id="PS50089"/>
    </source>
</evidence>
<dbReference type="EMBL" id="ML991889">
    <property type="protein sequence ID" value="KAF2228822.1"/>
    <property type="molecule type" value="Genomic_DNA"/>
</dbReference>
<evidence type="ECO:0000256" key="1">
    <source>
        <dbReference type="PROSITE-ProRule" id="PRU00175"/>
    </source>
</evidence>
<dbReference type="PANTHER" id="PTHR21540">
    <property type="entry name" value="RING FINGER AND SWIM DOMAIN-CONTAINING PROTEIN 2"/>
    <property type="match status" value="1"/>
</dbReference>
<keyword evidence="6" id="KW-1185">Reference proteome</keyword>
<keyword evidence="1" id="KW-0862">Zinc</keyword>
<proteinExistence type="predicted"/>
<sequence>MDSNNFDFAPTARQSASDPSSPRALQRRSLRDYARRLDNWHGTWQTQERRQEIRRQEIRRQEILRQEIREQLESTRSRIEATRLTMSAIEDGGAVSGLERAHLVRNQGPVNNDEGSEETLDSLELTQYLSNANGEGDRDGGWLSTSDFRSSTQSSIRQEAQVGYGSGLGFGRAFGELRRPGETIMFDDFVVPEGLEDPREAQIDNVAESASADDRLFNEFVHTELSPRNPSPVRSLCGVHVIRRPVDTDDVCAICWEELEGRPLSWCKSQCGKNFHRSCIHEWIDSHQDTCPNCRGSWEPLCEHDDRN</sequence>
<dbReference type="Proteomes" id="UP000800092">
    <property type="component" value="Unassembled WGS sequence"/>
</dbReference>
<dbReference type="SUPFAM" id="SSF57850">
    <property type="entry name" value="RING/U-box"/>
    <property type="match status" value="1"/>
</dbReference>
<dbReference type="PANTHER" id="PTHR21540:SF3">
    <property type="entry name" value="E3 UBIQUITIN-PROTEIN LIGASE ZSWIM2"/>
    <property type="match status" value="1"/>
</dbReference>
<evidence type="ECO:0000313" key="5">
    <source>
        <dbReference type="EMBL" id="KAF2228822.1"/>
    </source>
</evidence>
<feature type="region of interest" description="Disordered" evidence="3">
    <location>
        <begin position="1"/>
        <end position="26"/>
    </location>
</feature>
<feature type="compositionally biased region" description="Polar residues" evidence="3">
    <location>
        <begin position="1"/>
        <end position="20"/>
    </location>
</feature>
<dbReference type="AlphaFoldDB" id="A0A6A6GSR9"/>
<dbReference type="InterPro" id="IPR013083">
    <property type="entry name" value="Znf_RING/FYVE/PHD"/>
</dbReference>
<protein>
    <recommendedName>
        <fullName evidence="4">RING-type domain-containing protein</fullName>
    </recommendedName>
</protein>
<organism evidence="5 6">
    <name type="scientific">Viridothelium virens</name>
    <name type="common">Speckled blister lichen</name>
    <name type="synonym">Trypethelium virens</name>
    <dbReference type="NCBI Taxonomy" id="1048519"/>
    <lineage>
        <taxon>Eukaryota</taxon>
        <taxon>Fungi</taxon>
        <taxon>Dikarya</taxon>
        <taxon>Ascomycota</taxon>
        <taxon>Pezizomycotina</taxon>
        <taxon>Dothideomycetes</taxon>
        <taxon>Dothideomycetes incertae sedis</taxon>
        <taxon>Trypetheliales</taxon>
        <taxon>Trypetheliaceae</taxon>
        <taxon>Viridothelium</taxon>
    </lineage>
</organism>
<dbReference type="GO" id="GO:0008270">
    <property type="term" value="F:zinc ion binding"/>
    <property type="evidence" value="ECO:0007669"/>
    <property type="project" value="UniProtKB-KW"/>
</dbReference>
<dbReference type="InterPro" id="IPR001841">
    <property type="entry name" value="Znf_RING"/>
</dbReference>
<evidence type="ECO:0000256" key="3">
    <source>
        <dbReference type="SAM" id="MobiDB-lite"/>
    </source>
</evidence>
<dbReference type="OrthoDB" id="8062037at2759"/>
<dbReference type="Gene3D" id="3.30.40.10">
    <property type="entry name" value="Zinc/RING finger domain, C3HC4 (zinc finger)"/>
    <property type="match status" value="1"/>
</dbReference>
<dbReference type="Pfam" id="PF13639">
    <property type="entry name" value="zf-RING_2"/>
    <property type="match status" value="1"/>
</dbReference>
<keyword evidence="1" id="KW-0479">Metal-binding</keyword>
<accession>A0A6A6GSR9</accession>
<dbReference type="PROSITE" id="PS50089">
    <property type="entry name" value="ZF_RING_2"/>
    <property type="match status" value="1"/>
</dbReference>
<reference evidence="5" key="1">
    <citation type="journal article" date="2020" name="Stud. Mycol.">
        <title>101 Dothideomycetes genomes: a test case for predicting lifestyles and emergence of pathogens.</title>
        <authorList>
            <person name="Haridas S."/>
            <person name="Albert R."/>
            <person name="Binder M."/>
            <person name="Bloem J."/>
            <person name="Labutti K."/>
            <person name="Salamov A."/>
            <person name="Andreopoulos B."/>
            <person name="Baker S."/>
            <person name="Barry K."/>
            <person name="Bills G."/>
            <person name="Bluhm B."/>
            <person name="Cannon C."/>
            <person name="Castanera R."/>
            <person name="Culley D."/>
            <person name="Daum C."/>
            <person name="Ezra D."/>
            <person name="Gonzalez J."/>
            <person name="Henrissat B."/>
            <person name="Kuo A."/>
            <person name="Liang C."/>
            <person name="Lipzen A."/>
            <person name="Lutzoni F."/>
            <person name="Magnuson J."/>
            <person name="Mondo S."/>
            <person name="Nolan M."/>
            <person name="Ohm R."/>
            <person name="Pangilinan J."/>
            <person name="Park H.-J."/>
            <person name="Ramirez L."/>
            <person name="Alfaro M."/>
            <person name="Sun H."/>
            <person name="Tritt A."/>
            <person name="Yoshinaga Y."/>
            <person name="Zwiers L.-H."/>
            <person name="Turgeon B."/>
            <person name="Goodwin S."/>
            <person name="Spatafora J."/>
            <person name="Crous P."/>
            <person name="Grigoriev I."/>
        </authorList>
    </citation>
    <scope>NUCLEOTIDE SEQUENCE</scope>
    <source>
        <strain evidence="5">Tuck. ex Michener</strain>
    </source>
</reference>
<feature type="domain" description="RING-type" evidence="4">
    <location>
        <begin position="252"/>
        <end position="295"/>
    </location>
</feature>
<keyword evidence="1" id="KW-0863">Zinc-finger</keyword>
<dbReference type="InterPro" id="IPR039903">
    <property type="entry name" value="Zswim2"/>
</dbReference>
<evidence type="ECO:0000256" key="2">
    <source>
        <dbReference type="SAM" id="Coils"/>
    </source>
</evidence>
<evidence type="ECO:0000313" key="6">
    <source>
        <dbReference type="Proteomes" id="UP000800092"/>
    </source>
</evidence>
<feature type="coiled-coil region" evidence="2">
    <location>
        <begin position="58"/>
        <end position="85"/>
    </location>
</feature>
<name>A0A6A6GSR9_VIRVR</name>
<gene>
    <name evidence="5" type="ORF">EV356DRAFT_37197</name>
</gene>
<dbReference type="GO" id="GO:0061630">
    <property type="term" value="F:ubiquitin protein ligase activity"/>
    <property type="evidence" value="ECO:0007669"/>
    <property type="project" value="InterPro"/>
</dbReference>
<keyword evidence="2" id="KW-0175">Coiled coil</keyword>